<dbReference type="SUPFAM" id="SSF109775">
    <property type="entry name" value="Mannose-6-phosphate receptor binding protein 1 (Tip47), C-terminal domain"/>
    <property type="match status" value="1"/>
</dbReference>
<accession>A0A8H7C6N3</accession>
<gene>
    <name evidence="2" type="ORF">Agabi119p4_8211</name>
</gene>
<feature type="compositionally biased region" description="Basic and acidic residues" evidence="1">
    <location>
        <begin position="340"/>
        <end position="368"/>
    </location>
</feature>
<evidence type="ECO:0008006" key="4">
    <source>
        <dbReference type="Google" id="ProtNLM"/>
    </source>
</evidence>
<dbReference type="EMBL" id="JABXXO010000011">
    <property type="protein sequence ID" value="KAF7763674.1"/>
    <property type="molecule type" value="Genomic_DNA"/>
</dbReference>
<feature type="region of interest" description="Disordered" evidence="1">
    <location>
        <begin position="329"/>
        <end position="368"/>
    </location>
</feature>
<comment type="caution">
    <text evidence="2">The sequence shown here is derived from an EMBL/GenBank/DDBJ whole genome shotgun (WGS) entry which is preliminary data.</text>
</comment>
<evidence type="ECO:0000313" key="2">
    <source>
        <dbReference type="EMBL" id="KAF7763674.1"/>
    </source>
</evidence>
<proteinExistence type="predicted"/>
<evidence type="ECO:0000256" key="1">
    <source>
        <dbReference type="SAM" id="MobiDB-lite"/>
    </source>
</evidence>
<sequence>MSAGTLAHDIPAPPQITVLTRVASIPLVLSSLEALDQTLSSNAYTRSVYPTAKGISSSAYKYTEPIQLRLAPIITRADSYANKAVDFVEARYPYPFKAKPEEVTEYVRERRQSVDKSFDENVKSPALHAAAGIDQRFAPIVDYLERAISSMKSPDGPGPSAPVAKYQYQRALSLTRQAYGYSNEQIKQIHAHSMILQRATEVAHSISTSASSSISHVQARVHSLSDTMVAELHKLQASTVSLSTSLQSNSAIASAVHSRLPSHVQQAFTEVSHSISSAASDLSSVVKAKDIPLQEKVSKIGSEVRERILPLLGRVTVAVGDATHLKAHVAENGNGTNSQKVEEQDVVEEKRVGAEATKRDEVVDQAKQ</sequence>
<reference evidence="2 3" key="1">
    <citation type="journal article" name="Sci. Rep.">
        <title>Telomere-to-telomere assembled and centromere annotated genomes of the two main subspecies of the button mushroom Agaricus bisporus reveal especially polymorphic chromosome ends.</title>
        <authorList>
            <person name="Sonnenberg A.S.M."/>
            <person name="Sedaghat-Telgerd N."/>
            <person name="Lavrijssen B."/>
            <person name="Ohm R.A."/>
            <person name="Hendrickx P.M."/>
            <person name="Scholtmeijer K."/>
            <person name="Baars J.J.P."/>
            <person name="van Peer A."/>
        </authorList>
    </citation>
    <scope>NUCLEOTIDE SEQUENCE [LARGE SCALE GENOMIC DNA]</scope>
    <source>
        <strain evidence="2 3">H119_p4</strain>
    </source>
</reference>
<name>A0A8H7C6N3_AGABI</name>
<protein>
    <recommendedName>
        <fullName evidence="4">Lipid droplet-associated perilipin protein</fullName>
    </recommendedName>
</protein>
<dbReference type="Proteomes" id="UP000629468">
    <property type="component" value="Unassembled WGS sequence"/>
</dbReference>
<dbReference type="AlphaFoldDB" id="A0A8H7C6N3"/>
<evidence type="ECO:0000313" key="3">
    <source>
        <dbReference type="Proteomes" id="UP000629468"/>
    </source>
</evidence>
<organism evidence="2 3">
    <name type="scientific">Agaricus bisporus var. burnettii</name>
    <dbReference type="NCBI Taxonomy" id="192524"/>
    <lineage>
        <taxon>Eukaryota</taxon>
        <taxon>Fungi</taxon>
        <taxon>Dikarya</taxon>
        <taxon>Basidiomycota</taxon>
        <taxon>Agaricomycotina</taxon>
        <taxon>Agaricomycetes</taxon>
        <taxon>Agaricomycetidae</taxon>
        <taxon>Agaricales</taxon>
        <taxon>Agaricineae</taxon>
        <taxon>Agaricaceae</taxon>
        <taxon>Agaricus</taxon>
    </lineage>
</organism>